<keyword evidence="3" id="KW-1185">Reference proteome</keyword>
<name>A0A7J8FYD9_MOLMO</name>
<reference evidence="2 3" key="1">
    <citation type="journal article" date="2020" name="Nature">
        <title>Six reference-quality genomes reveal evolution of bat adaptations.</title>
        <authorList>
            <person name="Jebb D."/>
            <person name="Huang Z."/>
            <person name="Pippel M."/>
            <person name="Hughes G.M."/>
            <person name="Lavrichenko K."/>
            <person name="Devanna P."/>
            <person name="Winkler S."/>
            <person name="Jermiin L.S."/>
            <person name="Skirmuntt E.C."/>
            <person name="Katzourakis A."/>
            <person name="Burkitt-Gray L."/>
            <person name="Ray D.A."/>
            <person name="Sullivan K.A.M."/>
            <person name="Roscito J.G."/>
            <person name="Kirilenko B.M."/>
            <person name="Davalos L.M."/>
            <person name="Corthals A.P."/>
            <person name="Power M.L."/>
            <person name="Jones G."/>
            <person name="Ransome R.D."/>
            <person name="Dechmann D.K.N."/>
            <person name="Locatelli A.G."/>
            <person name="Puechmaille S.J."/>
            <person name="Fedrigo O."/>
            <person name="Jarvis E.D."/>
            <person name="Hiller M."/>
            <person name="Vernes S.C."/>
            <person name="Myers E.W."/>
            <person name="Teeling E.C."/>
        </authorList>
    </citation>
    <scope>NUCLEOTIDE SEQUENCE [LARGE SCALE GENOMIC DNA]</scope>
    <source>
        <strain evidence="2">MMolMol1</strain>
        <tissue evidence="2">Muscle</tissue>
    </source>
</reference>
<accession>A0A7J8FYD9</accession>
<dbReference type="AlphaFoldDB" id="A0A7J8FYD9"/>
<protein>
    <submittedName>
        <fullName evidence="2">Uncharacterized protein</fullName>
    </submittedName>
</protein>
<feature type="compositionally biased region" description="Polar residues" evidence="1">
    <location>
        <begin position="61"/>
        <end position="73"/>
    </location>
</feature>
<dbReference type="Proteomes" id="UP000550707">
    <property type="component" value="Unassembled WGS sequence"/>
</dbReference>
<evidence type="ECO:0000313" key="3">
    <source>
        <dbReference type="Proteomes" id="UP000550707"/>
    </source>
</evidence>
<organism evidence="2 3">
    <name type="scientific">Molossus molossus</name>
    <name type="common">Pallas' mastiff bat</name>
    <name type="synonym">Vespertilio molossus</name>
    <dbReference type="NCBI Taxonomy" id="27622"/>
    <lineage>
        <taxon>Eukaryota</taxon>
        <taxon>Metazoa</taxon>
        <taxon>Chordata</taxon>
        <taxon>Craniata</taxon>
        <taxon>Vertebrata</taxon>
        <taxon>Euteleostomi</taxon>
        <taxon>Mammalia</taxon>
        <taxon>Eutheria</taxon>
        <taxon>Laurasiatheria</taxon>
        <taxon>Chiroptera</taxon>
        <taxon>Yangochiroptera</taxon>
        <taxon>Molossidae</taxon>
        <taxon>Molossus</taxon>
    </lineage>
</organism>
<proteinExistence type="predicted"/>
<comment type="caution">
    <text evidence="2">The sequence shown here is derived from an EMBL/GenBank/DDBJ whole genome shotgun (WGS) entry which is preliminary data.</text>
</comment>
<feature type="region of interest" description="Disordered" evidence="1">
    <location>
        <begin position="31"/>
        <end position="77"/>
    </location>
</feature>
<evidence type="ECO:0000313" key="2">
    <source>
        <dbReference type="EMBL" id="KAF6452813.1"/>
    </source>
</evidence>
<dbReference type="EMBL" id="JACASF010000010">
    <property type="protein sequence ID" value="KAF6452813.1"/>
    <property type="molecule type" value="Genomic_DNA"/>
</dbReference>
<gene>
    <name evidence="2" type="ORF">HJG59_008160</name>
</gene>
<sequence>MYPLTQEPPTMAGWLGEVVSGWRTCPMTVPKESAAGLQSSWDSALNPEKSGWARRKPGNQPDANQAGSRSASPFSGCLGKTGSGVCTAVSDENRCSLDLNVGHGGRAGGREREGGAIASNVGYPRALFL</sequence>
<evidence type="ECO:0000256" key="1">
    <source>
        <dbReference type="SAM" id="MobiDB-lite"/>
    </source>
</evidence>
<dbReference type="InParanoid" id="A0A7J8FYD9"/>